<dbReference type="Gramene" id="Bo3g176070.1">
    <property type="protein sequence ID" value="Bo3g176070.1"/>
    <property type="gene ID" value="Bo3g176070"/>
</dbReference>
<dbReference type="SUPFAM" id="SSF50630">
    <property type="entry name" value="Acid proteases"/>
    <property type="match status" value="1"/>
</dbReference>
<feature type="domain" description="Retrotransposon gag" evidence="2">
    <location>
        <begin position="151"/>
        <end position="234"/>
    </location>
</feature>
<feature type="region of interest" description="Disordered" evidence="1">
    <location>
        <begin position="264"/>
        <end position="312"/>
    </location>
</feature>
<dbReference type="CDD" id="cd00303">
    <property type="entry name" value="retropepsin_like"/>
    <property type="match status" value="1"/>
</dbReference>
<feature type="region of interest" description="Disordered" evidence="1">
    <location>
        <begin position="502"/>
        <end position="524"/>
    </location>
</feature>
<dbReference type="eggNOG" id="KOG0017">
    <property type="taxonomic scope" value="Eukaryota"/>
</dbReference>
<dbReference type="STRING" id="109376.A0A0D3BMB6"/>
<dbReference type="Pfam" id="PF13650">
    <property type="entry name" value="Asp_protease_2"/>
    <property type="match status" value="1"/>
</dbReference>
<evidence type="ECO:0000313" key="3">
    <source>
        <dbReference type="EnsemblPlants" id="Bo3g176070.1"/>
    </source>
</evidence>
<feature type="region of interest" description="Disordered" evidence="1">
    <location>
        <begin position="70"/>
        <end position="100"/>
    </location>
</feature>
<dbReference type="InterPro" id="IPR005162">
    <property type="entry name" value="Retrotrans_gag_dom"/>
</dbReference>
<sequence length="524" mass="59881">MAPCPNEWTQMQQFLEDFQENFQDNMRRTMAEAIQAGVQAGVQAAFAANIANAAPAAPQQRRQRCNNPVFEERNDDSDVENPFGDNRNQQHNLNQVRRHRNDDDTRWISEIKVDIPEFHGGSQPEELLDWLVAVDEFIEFKEIPAHKQVPYATTRFRGYAASWWNQLKISRHRRGKDKIVSWDKLKKHMRKTFIPYNFERLLFQKFHNIQQDVQDSEDQLVARFIAGLRPQLQNMLHQFDPTSVAEARQRAVLVEQQIKFTANSWKGNSRQRSNTTNDDSKTSSGVDSTNSTRTNNRPTETNATAGDARPPAHTSALRCFTCGEKGIDKPHVLIMVSEEEELDDTEEEQVAGDRGTLLMLQKNRLPPKTTEAWKRTSLFNSTCTVKGKICRFVIDSGCSSNVVSEEAVRKLGLKVESHPHPYRLLWMQTGAEVQVSQRTLLSLSVGSFYKDTLYCNIATMDVSHIILGRPWQYDRELTSHKYPANAPISNSIISRTNLKTARNRNHSHPQTPATATAAFEHVRP</sequence>
<dbReference type="Pfam" id="PF03732">
    <property type="entry name" value="Retrotrans_gag"/>
    <property type="match status" value="1"/>
</dbReference>
<dbReference type="Proteomes" id="UP000032141">
    <property type="component" value="Chromosome C3"/>
</dbReference>
<evidence type="ECO:0000259" key="2">
    <source>
        <dbReference type="Pfam" id="PF03732"/>
    </source>
</evidence>
<feature type="compositionally biased region" description="Polar residues" evidence="1">
    <location>
        <begin position="86"/>
        <end position="95"/>
    </location>
</feature>
<dbReference type="PANTHER" id="PTHR35046:SF18">
    <property type="entry name" value="RNA-DIRECTED DNA POLYMERASE"/>
    <property type="match status" value="1"/>
</dbReference>
<dbReference type="HOGENOM" id="CLU_018037_0_0_1"/>
<dbReference type="EnsemblPlants" id="Bo3g176070.1">
    <property type="protein sequence ID" value="Bo3g176070.1"/>
    <property type="gene ID" value="Bo3g176070"/>
</dbReference>
<dbReference type="PANTHER" id="PTHR35046">
    <property type="entry name" value="ZINC KNUCKLE (CCHC-TYPE) FAMILY PROTEIN"/>
    <property type="match status" value="1"/>
</dbReference>
<feature type="compositionally biased region" description="Low complexity" evidence="1">
    <location>
        <begin position="273"/>
        <end position="305"/>
    </location>
</feature>
<dbReference type="OMA" id="DRTETHH"/>
<evidence type="ECO:0000256" key="1">
    <source>
        <dbReference type="SAM" id="MobiDB-lite"/>
    </source>
</evidence>
<evidence type="ECO:0000313" key="4">
    <source>
        <dbReference type="Proteomes" id="UP000032141"/>
    </source>
</evidence>
<reference evidence="3" key="2">
    <citation type="submission" date="2015-03" db="UniProtKB">
        <authorList>
            <consortium name="EnsemblPlants"/>
        </authorList>
    </citation>
    <scope>IDENTIFICATION</scope>
</reference>
<dbReference type="Gene3D" id="2.40.70.10">
    <property type="entry name" value="Acid Proteases"/>
    <property type="match status" value="1"/>
</dbReference>
<organism evidence="3 4">
    <name type="scientific">Brassica oleracea var. oleracea</name>
    <dbReference type="NCBI Taxonomy" id="109376"/>
    <lineage>
        <taxon>Eukaryota</taxon>
        <taxon>Viridiplantae</taxon>
        <taxon>Streptophyta</taxon>
        <taxon>Embryophyta</taxon>
        <taxon>Tracheophyta</taxon>
        <taxon>Spermatophyta</taxon>
        <taxon>Magnoliopsida</taxon>
        <taxon>eudicotyledons</taxon>
        <taxon>Gunneridae</taxon>
        <taxon>Pentapetalae</taxon>
        <taxon>rosids</taxon>
        <taxon>malvids</taxon>
        <taxon>Brassicales</taxon>
        <taxon>Brassicaceae</taxon>
        <taxon>Brassiceae</taxon>
        <taxon>Brassica</taxon>
    </lineage>
</organism>
<protein>
    <recommendedName>
        <fullName evidence="2">Retrotransposon gag domain-containing protein</fullName>
    </recommendedName>
</protein>
<name>A0A0D3BMB6_BRAOL</name>
<reference evidence="3 4" key="1">
    <citation type="journal article" date="2014" name="Genome Biol.">
        <title>Transcriptome and methylome profiling reveals relics of genome dominance in the mesopolyploid Brassica oleracea.</title>
        <authorList>
            <person name="Parkin I.A."/>
            <person name="Koh C."/>
            <person name="Tang H."/>
            <person name="Robinson S.J."/>
            <person name="Kagale S."/>
            <person name="Clarke W.E."/>
            <person name="Town C.D."/>
            <person name="Nixon J."/>
            <person name="Krishnakumar V."/>
            <person name="Bidwell S.L."/>
            <person name="Denoeud F."/>
            <person name="Belcram H."/>
            <person name="Links M.G."/>
            <person name="Just J."/>
            <person name="Clarke C."/>
            <person name="Bender T."/>
            <person name="Huebert T."/>
            <person name="Mason A.S."/>
            <person name="Pires J.C."/>
            <person name="Barker G."/>
            <person name="Moore J."/>
            <person name="Walley P.G."/>
            <person name="Manoli S."/>
            <person name="Batley J."/>
            <person name="Edwards D."/>
            <person name="Nelson M.N."/>
            <person name="Wang X."/>
            <person name="Paterson A.H."/>
            <person name="King G."/>
            <person name="Bancroft I."/>
            <person name="Chalhoub B."/>
            <person name="Sharpe A.G."/>
        </authorList>
    </citation>
    <scope>NUCLEOTIDE SEQUENCE</scope>
    <source>
        <strain evidence="3 4">cv. TO1000</strain>
    </source>
</reference>
<dbReference type="AlphaFoldDB" id="A0A0D3BMB6"/>
<proteinExistence type="predicted"/>
<keyword evidence="4" id="KW-1185">Reference proteome</keyword>
<accession>A0A0D3BMB6</accession>
<dbReference type="InterPro" id="IPR021109">
    <property type="entry name" value="Peptidase_aspartic_dom_sf"/>
</dbReference>